<dbReference type="EMBL" id="KQ977255">
    <property type="protein sequence ID" value="KYN04639.1"/>
    <property type="molecule type" value="Genomic_DNA"/>
</dbReference>
<dbReference type="AlphaFoldDB" id="A0A151IK58"/>
<organism evidence="1 2">
    <name type="scientific">Cyphomyrmex costatus</name>
    <dbReference type="NCBI Taxonomy" id="456900"/>
    <lineage>
        <taxon>Eukaryota</taxon>
        <taxon>Metazoa</taxon>
        <taxon>Ecdysozoa</taxon>
        <taxon>Arthropoda</taxon>
        <taxon>Hexapoda</taxon>
        <taxon>Insecta</taxon>
        <taxon>Pterygota</taxon>
        <taxon>Neoptera</taxon>
        <taxon>Endopterygota</taxon>
        <taxon>Hymenoptera</taxon>
        <taxon>Apocrita</taxon>
        <taxon>Aculeata</taxon>
        <taxon>Formicoidea</taxon>
        <taxon>Formicidae</taxon>
        <taxon>Myrmicinae</taxon>
        <taxon>Cyphomyrmex</taxon>
    </lineage>
</organism>
<gene>
    <name evidence="1" type="ORF">ALC62_04470</name>
</gene>
<accession>A0A151IK58</accession>
<protein>
    <submittedName>
        <fullName evidence="1">Uncharacterized protein</fullName>
    </submittedName>
</protein>
<proteinExistence type="predicted"/>
<keyword evidence="2" id="KW-1185">Reference proteome</keyword>
<evidence type="ECO:0000313" key="1">
    <source>
        <dbReference type="EMBL" id="KYN04639.1"/>
    </source>
</evidence>
<dbReference type="STRING" id="456900.A0A151IK58"/>
<name>A0A151IK58_9HYME</name>
<dbReference type="Proteomes" id="UP000078542">
    <property type="component" value="Unassembled WGS sequence"/>
</dbReference>
<feature type="non-terminal residue" evidence="1">
    <location>
        <position position="1"/>
    </location>
</feature>
<evidence type="ECO:0000313" key="2">
    <source>
        <dbReference type="Proteomes" id="UP000078542"/>
    </source>
</evidence>
<reference evidence="1 2" key="1">
    <citation type="submission" date="2016-03" db="EMBL/GenBank/DDBJ databases">
        <title>Cyphomyrmex costatus WGS genome.</title>
        <authorList>
            <person name="Nygaard S."/>
            <person name="Hu H."/>
            <person name="Boomsma J."/>
            <person name="Zhang G."/>
        </authorList>
    </citation>
    <scope>NUCLEOTIDE SEQUENCE [LARGE SCALE GENOMIC DNA]</scope>
    <source>
        <strain evidence="1">MS0001</strain>
        <tissue evidence="1">Whole body</tissue>
    </source>
</reference>
<sequence>RTRELLAMGKAKLRSGIGLLTGHMPLRAHLFNLELAEQKECRLYGEESEDKTCTCCVVALHSLVKDKSWGNMFMTPKDLENAKVSSLISLVNDTKLGSTEWPTEQVGSDNGTSWI</sequence>